<organism evidence="6 7">
    <name type="scientific">Paenacidovorax monticola</name>
    <dbReference type="NCBI Taxonomy" id="1926868"/>
    <lineage>
        <taxon>Bacteria</taxon>
        <taxon>Pseudomonadati</taxon>
        <taxon>Pseudomonadota</taxon>
        <taxon>Betaproteobacteria</taxon>
        <taxon>Burkholderiales</taxon>
        <taxon>Comamonadaceae</taxon>
        <taxon>Paenacidovorax</taxon>
    </lineage>
</organism>
<dbReference type="Proteomes" id="UP000516057">
    <property type="component" value="Chromosome"/>
</dbReference>
<feature type="transmembrane region" description="Helical" evidence="5">
    <location>
        <begin position="158"/>
        <end position="181"/>
    </location>
</feature>
<protein>
    <submittedName>
        <fullName evidence="6">LrgB family protein</fullName>
    </submittedName>
</protein>
<dbReference type="PANTHER" id="PTHR30249">
    <property type="entry name" value="PUTATIVE SEROTONIN TRANSPORTER"/>
    <property type="match status" value="1"/>
</dbReference>
<comment type="subcellular location">
    <subcellularLocation>
        <location evidence="1">Membrane</location>
        <topology evidence="1">Multi-pass membrane protein</topology>
    </subcellularLocation>
</comment>
<sequence length="241" mass="24836">MMDALPALAAWLVASPLPWLVLTMLAYVLTLALYRRSGAHPLLIPPLTATALVVAVLLLTGTPYATYREGVGLLSFLIGPATVALAVPLFAQRGRIRQLWRPLSVALLVGCTVAIVSALLLAWALGGTRETLMSLAPKSATMPIALPVAERMGGLPSLAAVAVAVTGIAGAVLAAPLLRLLRVQDPAVRGFAIGLTAHAIGTARELQVHPTAGAFAALAMGLNGVATAVLVPLCVAAMRWL</sequence>
<dbReference type="InterPro" id="IPR007300">
    <property type="entry name" value="CidB/LrgB"/>
</dbReference>
<accession>A0A7H0HLN7</accession>
<keyword evidence="2 5" id="KW-0812">Transmembrane</keyword>
<reference evidence="6 7" key="1">
    <citation type="submission" date="2020-08" db="EMBL/GenBank/DDBJ databases">
        <title>Genome sequence of Acidovorax monticola KACC 19171T.</title>
        <authorList>
            <person name="Hyun D.-W."/>
            <person name="Bae J.-W."/>
        </authorList>
    </citation>
    <scope>NUCLEOTIDE SEQUENCE [LARGE SCALE GENOMIC DNA]</scope>
    <source>
        <strain evidence="6 7">KACC 19171</strain>
    </source>
</reference>
<dbReference type="PANTHER" id="PTHR30249:SF0">
    <property type="entry name" value="PLASTIDAL GLYCOLATE_GLYCERATE TRANSLOCATOR 1, CHLOROPLASTIC"/>
    <property type="match status" value="1"/>
</dbReference>
<keyword evidence="7" id="KW-1185">Reference proteome</keyword>
<evidence type="ECO:0000313" key="7">
    <source>
        <dbReference type="Proteomes" id="UP000516057"/>
    </source>
</evidence>
<dbReference type="KEGG" id="amon:H9L24_21270"/>
<dbReference type="EMBL" id="CP060790">
    <property type="protein sequence ID" value="QNP61453.1"/>
    <property type="molecule type" value="Genomic_DNA"/>
</dbReference>
<evidence type="ECO:0000256" key="4">
    <source>
        <dbReference type="ARBA" id="ARBA00023136"/>
    </source>
</evidence>
<feature type="transmembrane region" description="Helical" evidence="5">
    <location>
        <begin position="103"/>
        <end position="125"/>
    </location>
</feature>
<evidence type="ECO:0000313" key="6">
    <source>
        <dbReference type="EMBL" id="QNP61453.1"/>
    </source>
</evidence>
<evidence type="ECO:0000256" key="3">
    <source>
        <dbReference type="ARBA" id="ARBA00022989"/>
    </source>
</evidence>
<evidence type="ECO:0000256" key="1">
    <source>
        <dbReference type="ARBA" id="ARBA00004141"/>
    </source>
</evidence>
<dbReference type="GO" id="GO:0016020">
    <property type="term" value="C:membrane"/>
    <property type="evidence" value="ECO:0007669"/>
    <property type="project" value="UniProtKB-SubCell"/>
</dbReference>
<keyword evidence="3 5" id="KW-1133">Transmembrane helix</keyword>
<feature type="transmembrane region" description="Helical" evidence="5">
    <location>
        <begin position="42"/>
        <end position="65"/>
    </location>
</feature>
<proteinExistence type="predicted"/>
<dbReference type="Pfam" id="PF04172">
    <property type="entry name" value="LrgB"/>
    <property type="match status" value="1"/>
</dbReference>
<dbReference type="AlphaFoldDB" id="A0A7H0HLN7"/>
<gene>
    <name evidence="6" type="ORF">H9L24_21270</name>
</gene>
<feature type="transmembrane region" description="Helical" evidence="5">
    <location>
        <begin position="214"/>
        <end position="238"/>
    </location>
</feature>
<feature type="transmembrane region" description="Helical" evidence="5">
    <location>
        <begin position="6"/>
        <end position="30"/>
    </location>
</feature>
<evidence type="ECO:0000256" key="2">
    <source>
        <dbReference type="ARBA" id="ARBA00022692"/>
    </source>
</evidence>
<name>A0A7H0HLN7_9BURK</name>
<evidence type="ECO:0000256" key="5">
    <source>
        <dbReference type="SAM" id="Phobius"/>
    </source>
</evidence>
<feature type="transmembrane region" description="Helical" evidence="5">
    <location>
        <begin position="71"/>
        <end position="91"/>
    </location>
</feature>
<keyword evidence="4 5" id="KW-0472">Membrane</keyword>